<dbReference type="STRING" id="564608.C1MLR2"/>
<keyword evidence="7" id="KW-0206">Cytoskeleton</keyword>
<dbReference type="Proteomes" id="UP000001876">
    <property type="component" value="Unassembled WGS sequence"/>
</dbReference>
<evidence type="ECO:0000256" key="8">
    <source>
        <dbReference type="ARBA" id="ARBA00023273"/>
    </source>
</evidence>
<evidence type="ECO:0000256" key="2">
    <source>
        <dbReference type="ARBA" id="ARBA00022490"/>
    </source>
</evidence>
<dbReference type="Gene3D" id="2.130.10.10">
    <property type="entry name" value="YVTN repeat-like/Quinoprotein amine dehydrogenase"/>
    <property type="match status" value="2"/>
</dbReference>
<dbReference type="GO" id="GO:0120293">
    <property type="term" value="C:dynein axonemal particle"/>
    <property type="evidence" value="ECO:0007669"/>
    <property type="project" value="UniProtKB-SubCell"/>
</dbReference>
<sequence length="669" mass="74193">MTVDFRHSHEGLGCDFSPVNNTTKLLHRDKGFFRQSPGCEVVTKSNTNHSHFIPDSFQRLQFFDDDGVNVTPRALLRKSNMVKNSTVQEFSKSLCLISASENSEVASSETTQISPDDKSQNELSKSSFFLRKASETRISLFESENLCFFSLLGNCILRENPSGSTALHHSSAHEARHASELRTDVQTQTVTVFTTSKEAQHVSGVCTTQQCQADVWIMQESMLEYRLNGTDQVFSKHIINLGDSIAGNLAMGTCSFITHSSQLYTALKMLEKVILQNVYHEKLLSYRDYNFSKDTEQELIHLWNFECALTDERNVSCMTWNKIKPDILAVGYGESNFTLQRAGLVAFWSLENPESPEWTLSTHVGVTAMAFSSLDFNLLAVGLYDGTVSIYDVRSPADEAILESGHGTPGKHSDPVWKLCWTTHESDQEETITSISTDGRVARWSFKRGLKYHDLLRIKHTNKKSTATATSSSKLSTHTDACISRHGSGTCLDFSSKNSSVYVVGTEDGMLYKCSCSHSEQYLQSYYGHSGPVHQVRWSPFASNIFISASADWTIKLWDDARSFPEFTLQSGCHQVSDVCWSPINSTVFASTTSSGRLEVWDLSVSTLKPAVSSDAFNEKLTCLSFANTSTIIAVGGQSGTVGVFRVPGVNVPNCSDGIRLRVALSTNF</sequence>
<dbReference type="PANTHER" id="PTHR12442">
    <property type="entry name" value="DYNEIN INTERMEDIATE CHAIN"/>
    <property type="match status" value="1"/>
</dbReference>
<name>C1MLR2_MICPC</name>
<evidence type="ECO:0000256" key="12">
    <source>
        <dbReference type="PROSITE-ProRule" id="PRU00221"/>
    </source>
</evidence>
<dbReference type="eggNOG" id="KOG1587">
    <property type="taxonomic scope" value="Eukaryota"/>
</dbReference>
<dbReference type="KEGG" id="mpp:MICPUCDRAFT_25391"/>
<evidence type="ECO:0000256" key="11">
    <source>
        <dbReference type="ARBA" id="ARBA00041557"/>
    </source>
</evidence>
<gene>
    <name evidence="13" type="ORF">MICPUCDRAFT_25391</name>
</gene>
<dbReference type="GO" id="GO:0003341">
    <property type="term" value="P:cilium movement"/>
    <property type="evidence" value="ECO:0007669"/>
    <property type="project" value="TreeGrafter"/>
</dbReference>
<evidence type="ECO:0000256" key="7">
    <source>
        <dbReference type="ARBA" id="ARBA00023212"/>
    </source>
</evidence>
<dbReference type="PROSITE" id="PS50294">
    <property type="entry name" value="WD_REPEATS_REGION"/>
    <property type="match status" value="1"/>
</dbReference>
<evidence type="ECO:0000256" key="6">
    <source>
        <dbReference type="ARBA" id="ARBA00023069"/>
    </source>
</evidence>
<comment type="subcellular location">
    <subcellularLocation>
        <location evidence="1">Cytoplasm</location>
        <location evidence="1">Cytoskeleton</location>
        <location evidence="1">Flagellum axoneme</location>
    </subcellularLocation>
    <subcellularLocation>
        <location evidence="9">Dynein axonemal particle</location>
    </subcellularLocation>
</comment>
<dbReference type="GO" id="GO:0045504">
    <property type="term" value="F:dynein heavy chain binding"/>
    <property type="evidence" value="ECO:0007669"/>
    <property type="project" value="TreeGrafter"/>
</dbReference>
<evidence type="ECO:0000256" key="5">
    <source>
        <dbReference type="ARBA" id="ARBA00022846"/>
    </source>
</evidence>
<proteinExistence type="predicted"/>
<keyword evidence="14" id="KW-1185">Reference proteome</keyword>
<dbReference type="OrthoDB" id="24670at2759"/>
<dbReference type="InterPro" id="IPR036322">
    <property type="entry name" value="WD40_repeat_dom_sf"/>
</dbReference>
<protein>
    <recommendedName>
        <fullName evidence="10">Dynein axonemal intermediate chain 4</fullName>
    </recommendedName>
    <alternativeName>
        <fullName evidence="11">WD repeat-containing protein 78</fullName>
    </alternativeName>
</protein>
<dbReference type="PROSITE" id="PS50082">
    <property type="entry name" value="WD_REPEATS_2"/>
    <property type="match status" value="1"/>
</dbReference>
<keyword evidence="2" id="KW-0963">Cytoplasm</keyword>
<dbReference type="SMART" id="SM00320">
    <property type="entry name" value="WD40"/>
    <property type="match status" value="6"/>
</dbReference>
<evidence type="ECO:0000256" key="9">
    <source>
        <dbReference type="ARBA" id="ARBA00024190"/>
    </source>
</evidence>
<evidence type="ECO:0000313" key="13">
    <source>
        <dbReference type="EMBL" id="EEH59583.1"/>
    </source>
</evidence>
<dbReference type="InterPro" id="IPR050687">
    <property type="entry name" value="Dynein_IC"/>
</dbReference>
<accession>C1MLR2</accession>
<evidence type="ECO:0000256" key="4">
    <source>
        <dbReference type="ARBA" id="ARBA00022737"/>
    </source>
</evidence>
<keyword evidence="3 12" id="KW-0853">WD repeat</keyword>
<keyword evidence="6" id="KW-0969">Cilium</keyword>
<evidence type="ECO:0000256" key="1">
    <source>
        <dbReference type="ARBA" id="ARBA00004611"/>
    </source>
</evidence>
<dbReference type="InterPro" id="IPR015943">
    <property type="entry name" value="WD40/YVTN_repeat-like_dom_sf"/>
</dbReference>
<dbReference type="RefSeq" id="XP_003056207.1">
    <property type="nucleotide sequence ID" value="XM_003056161.1"/>
</dbReference>
<dbReference type="GO" id="GO:0045503">
    <property type="term" value="F:dynein light chain binding"/>
    <property type="evidence" value="ECO:0007669"/>
    <property type="project" value="TreeGrafter"/>
</dbReference>
<dbReference type="SUPFAM" id="SSF50978">
    <property type="entry name" value="WD40 repeat-like"/>
    <property type="match status" value="1"/>
</dbReference>
<dbReference type="Pfam" id="PF00400">
    <property type="entry name" value="WD40"/>
    <property type="match status" value="2"/>
</dbReference>
<evidence type="ECO:0000256" key="3">
    <source>
        <dbReference type="ARBA" id="ARBA00022574"/>
    </source>
</evidence>
<evidence type="ECO:0000256" key="10">
    <source>
        <dbReference type="ARBA" id="ARBA00040002"/>
    </source>
</evidence>
<keyword evidence="4" id="KW-0677">Repeat</keyword>
<evidence type="ECO:0000313" key="14">
    <source>
        <dbReference type="Proteomes" id="UP000001876"/>
    </source>
</evidence>
<keyword evidence="8" id="KW-0966">Cell projection</keyword>
<dbReference type="GO" id="GO:0005858">
    <property type="term" value="C:axonemal dynein complex"/>
    <property type="evidence" value="ECO:0007669"/>
    <property type="project" value="TreeGrafter"/>
</dbReference>
<feature type="repeat" description="WD" evidence="12">
    <location>
        <begin position="526"/>
        <end position="559"/>
    </location>
</feature>
<keyword evidence="5 13" id="KW-0282">Flagellum</keyword>
<dbReference type="GeneID" id="9682059"/>
<dbReference type="AlphaFoldDB" id="C1MLR2"/>
<organism evidence="14">
    <name type="scientific">Micromonas pusilla (strain CCMP1545)</name>
    <name type="common">Picoplanktonic green alga</name>
    <dbReference type="NCBI Taxonomy" id="564608"/>
    <lineage>
        <taxon>Eukaryota</taxon>
        <taxon>Viridiplantae</taxon>
        <taxon>Chlorophyta</taxon>
        <taxon>Mamiellophyceae</taxon>
        <taxon>Mamiellales</taxon>
        <taxon>Mamiellaceae</taxon>
        <taxon>Micromonas</taxon>
    </lineage>
</organism>
<reference evidence="13 14" key="1">
    <citation type="journal article" date="2009" name="Science">
        <title>Green evolution and dynamic adaptations revealed by genomes of the marine picoeukaryotes Micromonas.</title>
        <authorList>
            <person name="Worden A.Z."/>
            <person name="Lee J.H."/>
            <person name="Mock T."/>
            <person name="Rouze P."/>
            <person name="Simmons M.P."/>
            <person name="Aerts A.L."/>
            <person name="Allen A.E."/>
            <person name="Cuvelier M.L."/>
            <person name="Derelle E."/>
            <person name="Everett M.V."/>
            <person name="Foulon E."/>
            <person name="Grimwood J."/>
            <person name="Gundlach H."/>
            <person name="Henrissat B."/>
            <person name="Napoli C."/>
            <person name="McDonald S.M."/>
            <person name="Parker M.S."/>
            <person name="Rombauts S."/>
            <person name="Salamov A."/>
            <person name="Von Dassow P."/>
            <person name="Badger J.H."/>
            <person name="Coutinho P.M."/>
            <person name="Demir E."/>
            <person name="Dubchak I."/>
            <person name="Gentemann C."/>
            <person name="Eikrem W."/>
            <person name="Gready J.E."/>
            <person name="John U."/>
            <person name="Lanier W."/>
            <person name="Lindquist E.A."/>
            <person name="Lucas S."/>
            <person name="Mayer K.F."/>
            <person name="Moreau H."/>
            <person name="Not F."/>
            <person name="Otillar R."/>
            <person name="Panaud O."/>
            <person name="Pangilinan J."/>
            <person name="Paulsen I."/>
            <person name="Piegu B."/>
            <person name="Poliakov A."/>
            <person name="Robbens S."/>
            <person name="Schmutz J."/>
            <person name="Toulza E."/>
            <person name="Wyss T."/>
            <person name="Zelensky A."/>
            <person name="Zhou K."/>
            <person name="Armbrust E.V."/>
            <person name="Bhattacharya D."/>
            <person name="Goodenough U.W."/>
            <person name="Van de Peer Y."/>
            <person name="Grigoriev I.V."/>
        </authorList>
    </citation>
    <scope>NUCLEOTIDE SEQUENCE [LARGE SCALE GENOMIC DNA]</scope>
    <source>
        <strain evidence="13 14">CCMP1545</strain>
    </source>
</reference>
<dbReference type="PANTHER" id="PTHR12442:SF12">
    <property type="entry name" value="DYNEIN AXONEMAL INTERMEDIATE CHAIN 4"/>
    <property type="match status" value="1"/>
</dbReference>
<dbReference type="EMBL" id="GG663736">
    <property type="protein sequence ID" value="EEH59583.1"/>
    <property type="molecule type" value="Genomic_DNA"/>
</dbReference>
<dbReference type="InterPro" id="IPR001680">
    <property type="entry name" value="WD40_rpt"/>
</dbReference>